<dbReference type="AlphaFoldDB" id="A0A4V3HG16"/>
<proteinExistence type="predicted"/>
<keyword evidence="2" id="KW-1185">Reference proteome</keyword>
<dbReference type="Proteomes" id="UP000295066">
    <property type="component" value="Unassembled WGS sequence"/>
</dbReference>
<name>A0A4V3HG16_9BACT</name>
<evidence type="ECO:0000313" key="2">
    <source>
        <dbReference type="Proteomes" id="UP000295066"/>
    </source>
</evidence>
<dbReference type="InterPro" id="IPR029060">
    <property type="entry name" value="PIN-like_dom_sf"/>
</dbReference>
<dbReference type="EMBL" id="SORI01000012">
    <property type="protein sequence ID" value="TDY59551.1"/>
    <property type="molecule type" value="Genomic_DNA"/>
</dbReference>
<organism evidence="1 2">
    <name type="scientific">Aminivibrio pyruvatiphilus</name>
    <dbReference type="NCBI Taxonomy" id="1005740"/>
    <lineage>
        <taxon>Bacteria</taxon>
        <taxon>Thermotogati</taxon>
        <taxon>Synergistota</taxon>
        <taxon>Synergistia</taxon>
        <taxon>Synergistales</taxon>
        <taxon>Aminobacteriaceae</taxon>
        <taxon>Aminivibrio</taxon>
    </lineage>
</organism>
<comment type="caution">
    <text evidence="1">The sequence shown here is derived from an EMBL/GenBank/DDBJ whole genome shotgun (WGS) entry which is preliminary data.</text>
</comment>
<reference evidence="1 2" key="1">
    <citation type="submission" date="2019-03" db="EMBL/GenBank/DDBJ databases">
        <title>Genomic Encyclopedia of Type Strains, Phase IV (KMG-IV): sequencing the most valuable type-strain genomes for metagenomic binning, comparative biology and taxonomic classification.</title>
        <authorList>
            <person name="Goeker M."/>
        </authorList>
    </citation>
    <scope>NUCLEOTIDE SEQUENCE [LARGE SCALE GENOMIC DNA]</scope>
    <source>
        <strain evidence="1 2">DSM 25964</strain>
    </source>
</reference>
<evidence type="ECO:0000313" key="1">
    <source>
        <dbReference type="EMBL" id="TDY59551.1"/>
    </source>
</evidence>
<dbReference type="SUPFAM" id="SSF88723">
    <property type="entry name" value="PIN domain-like"/>
    <property type="match status" value="1"/>
</dbReference>
<dbReference type="Gene3D" id="3.40.50.1010">
    <property type="entry name" value="5'-nuclease"/>
    <property type="match status" value="1"/>
</dbReference>
<protein>
    <submittedName>
        <fullName evidence="1">Putative nucleic acid-binding protein</fullName>
    </submittedName>
</protein>
<gene>
    <name evidence="1" type="ORF">C8D99_11260</name>
</gene>
<accession>A0A4V3HG16</accession>
<dbReference type="OrthoDB" id="1550514at2"/>
<sequence>MTLRPTSRKLMILDACVLIDFIKAERAVLELVVKHVGPLYVTSPVVEEVKEIDDEDELAALGLIIVEPEIEDAYTAGIQSGPLSFEDWLCLLTARRHGFTCVTNDKNLRKLCKRERVPLLWGLELLIELHKVGGITGKEAEALAKAIKQSNPKHITEKIVSDFVEHIRSQEDHNHQT</sequence>